<dbReference type="InterPro" id="IPR036388">
    <property type="entry name" value="WH-like_DNA-bd_sf"/>
</dbReference>
<dbReference type="InterPro" id="IPR036693">
    <property type="entry name" value="TF_LuxR_autoind-bd_dom_sf"/>
</dbReference>
<keyword evidence="6" id="KW-1185">Reference proteome</keyword>
<dbReference type="InterPro" id="IPR000792">
    <property type="entry name" value="Tscrpt_reg_LuxR_C"/>
</dbReference>
<proteinExistence type="predicted"/>
<dbReference type="PROSITE" id="PS00622">
    <property type="entry name" value="HTH_LUXR_1"/>
    <property type="match status" value="1"/>
</dbReference>
<evidence type="ECO:0000259" key="4">
    <source>
        <dbReference type="PROSITE" id="PS50043"/>
    </source>
</evidence>
<dbReference type="EMBL" id="JACEGD010000001">
    <property type="protein sequence ID" value="MBH5384690.1"/>
    <property type="molecule type" value="Genomic_DNA"/>
</dbReference>
<evidence type="ECO:0000256" key="1">
    <source>
        <dbReference type="ARBA" id="ARBA00023015"/>
    </source>
</evidence>
<accession>A0ABS0NUV8</accession>
<dbReference type="CDD" id="cd06170">
    <property type="entry name" value="LuxR_C_like"/>
    <property type="match status" value="1"/>
</dbReference>
<organism evidence="5 6">
    <name type="scientific">Bradyrhizobium diversitatis</name>
    <dbReference type="NCBI Taxonomy" id="2755406"/>
    <lineage>
        <taxon>Bacteria</taxon>
        <taxon>Pseudomonadati</taxon>
        <taxon>Pseudomonadota</taxon>
        <taxon>Alphaproteobacteria</taxon>
        <taxon>Hyphomicrobiales</taxon>
        <taxon>Nitrobacteraceae</taxon>
        <taxon>Bradyrhizobium</taxon>
    </lineage>
</organism>
<dbReference type="InterPro" id="IPR016032">
    <property type="entry name" value="Sig_transdc_resp-reg_C-effctor"/>
</dbReference>
<keyword evidence="2" id="KW-0238">DNA-binding</keyword>
<evidence type="ECO:0000256" key="3">
    <source>
        <dbReference type="ARBA" id="ARBA00023163"/>
    </source>
</evidence>
<dbReference type="PROSITE" id="PS50043">
    <property type="entry name" value="HTH_LUXR_2"/>
    <property type="match status" value="1"/>
</dbReference>
<dbReference type="PANTHER" id="PTHR44688:SF16">
    <property type="entry name" value="DNA-BINDING TRANSCRIPTIONAL ACTIVATOR DEVR_DOSR"/>
    <property type="match status" value="1"/>
</dbReference>
<dbReference type="SUPFAM" id="SSF46894">
    <property type="entry name" value="C-terminal effector domain of the bipartite response regulators"/>
    <property type="match status" value="1"/>
</dbReference>
<dbReference type="Pfam" id="PF00196">
    <property type="entry name" value="GerE"/>
    <property type="match status" value="1"/>
</dbReference>
<keyword evidence="3" id="KW-0804">Transcription</keyword>
<dbReference type="SMART" id="SM00421">
    <property type="entry name" value="HTH_LUXR"/>
    <property type="match status" value="1"/>
</dbReference>
<dbReference type="Proteomes" id="UP001194539">
    <property type="component" value="Unassembled WGS sequence"/>
</dbReference>
<dbReference type="InterPro" id="IPR005143">
    <property type="entry name" value="TF_LuxR_autoind-bd_dom"/>
</dbReference>
<dbReference type="PRINTS" id="PR00038">
    <property type="entry name" value="HTHLUXR"/>
</dbReference>
<dbReference type="SUPFAM" id="SSF75516">
    <property type="entry name" value="Pheromone-binding domain of LuxR-like quorum-sensing transcription factors"/>
    <property type="match status" value="1"/>
</dbReference>
<dbReference type="PANTHER" id="PTHR44688">
    <property type="entry name" value="DNA-BINDING TRANSCRIPTIONAL ACTIVATOR DEVR_DOSR"/>
    <property type="match status" value="1"/>
</dbReference>
<name>A0ABS0NUV8_9BRAD</name>
<gene>
    <name evidence="5" type="ORF">H1B27_00085</name>
</gene>
<reference evidence="5 6" key="1">
    <citation type="submission" date="2020-07" db="EMBL/GenBank/DDBJ databases">
        <title>Bradyrhizobium diversity isolated from nodules of indigenous legumes of Western Australia.</title>
        <authorList>
            <person name="Klepa M.S."/>
        </authorList>
    </citation>
    <scope>NUCLEOTIDE SEQUENCE [LARGE SCALE GENOMIC DNA]</scope>
    <source>
        <strain evidence="5 6">CNPSo 4019</strain>
    </source>
</reference>
<keyword evidence="1" id="KW-0805">Transcription regulation</keyword>
<protein>
    <submittedName>
        <fullName evidence="5">LuxR family transcriptional regulator</fullName>
    </submittedName>
</protein>
<evidence type="ECO:0000313" key="6">
    <source>
        <dbReference type="Proteomes" id="UP001194539"/>
    </source>
</evidence>
<evidence type="ECO:0000256" key="2">
    <source>
        <dbReference type="ARBA" id="ARBA00023125"/>
    </source>
</evidence>
<feature type="domain" description="HTH luxR-type" evidence="4">
    <location>
        <begin position="172"/>
        <end position="237"/>
    </location>
</feature>
<sequence length="242" mass="27079">MHRIFQNFIDLLASADSAVDFAQAMTVAATGLELSCFAYLALPSEVQSKPRLISTYPEKWTSHYLRSRYELVDPVIIQALQTAEPFQWGIDIQPNRRSAVQQQLLDEAAEFGIRVGFTVPIHDGHGPVAALTFAAAKHSHAFEIFTHTQSRLLQLMAMYFHAHVRRKLTSEHRFAGVLLSPRELECLEWASQGKSAWEIGCILGISRNTVAYYLENAKEKLGVRTVVQAATLLAAASKRKQN</sequence>
<comment type="caution">
    <text evidence="5">The sequence shown here is derived from an EMBL/GenBank/DDBJ whole genome shotgun (WGS) entry which is preliminary data.</text>
</comment>
<dbReference type="Pfam" id="PF03472">
    <property type="entry name" value="Autoind_bind"/>
    <property type="match status" value="1"/>
</dbReference>
<dbReference type="Gene3D" id="3.30.450.80">
    <property type="entry name" value="Transcription factor LuxR-like, autoinducer-binding domain"/>
    <property type="match status" value="1"/>
</dbReference>
<dbReference type="Gene3D" id="1.10.10.10">
    <property type="entry name" value="Winged helix-like DNA-binding domain superfamily/Winged helix DNA-binding domain"/>
    <property type="match status" value="1"/>
</dbReference>
<evidence type="ECO:0000313" key="5">
    <source>
        <dbReference type="EMBL" id="MBH5384690.1"/>
    </source>
</evidence>